<evidence type="ECO:0000256" key="1">
    <source>
        <dbReference type="SAM" id="SignalP"/>
    </source>
</evidence>
<feature type="chain" id="PRO_5031341623" evidence="1">
    <location>
        <begin position="22"/>
        <end position="186"/>
    </location>
</feature>
<evidence type="ECO:0000313" key="3">
    <source>
        <dbReference type="Proteomes" id="UP000526184"/>
    </source>
</evidence>
<dbReference type="EMBL" id="JABMKT010000001">
    <property type="protein sequence ID" value="NYV27286.1"/>
    <property type="molecule type" value="Genomic_DNA"/>
</dbReference>
<dbReference type="Gene3D" id="3.90.1720.10">
    <property type="entry name" value="endopeptidase domain like (from Nostoc punctiforme)"/>
    <property type="match status" value="1"/>
</dbReference>
<keyword evidence="3" id="KW-1185">Reference proteome</keyword>
<keyword evidence="1" id="KW-0732">Signal</keyword>
<dbReference type="SUPFAM" id="SSF54001">
    <property type="entry name" value="Cysteine proteinases"/>
    <property type="match status" value="1"/>
</dbReference>
<protein>
    <submittedName>
        <fullName evidence="2">Uncharacterized protein</fullName>
    </submittedName>
</protein>
<sequence length="186" mass="22313">MKKIILILTLFLSLNIFSSNLDDFHWYTFRHVNRNISKLEPFDIVVLSRGKEITQQFGHLFIINKDKKLVEIKGMSEYYSDNPIYSFAHIKDRKISILRYKNMTEELSNEIDRLLPKYYNKHYTVFVGNDPDNLYTYCSNFVFNIFNEASKNLNMEEINLVKNRFPILPFDFFYSEKLENIYLGEE</sequence>
<proteinExistence type="predicted"/>
<name>A0A7Z0PEI3_9FUSO</name>
<dbReference type="OrthoDB" id="8455915at2"/>
<dbReference type="AlphaFoldDB" id="A0A7Z0PEI3"/>
<dbReference type="Proteomes" id="UP000526184">
    <property type="component" value="Unassembled WGS sequence"/>
</dbReference>
<gene>
    <name evidence="2" type="ORF">HP397_00395</name>
</gene>
<comment type="caution">
    <text evidence="2">The sequence shown here is derived from an EMBL/GenBank/DDBJ whole genome shotgun (WGS) entry which is preliminary data.</text>
</comment>
<organism evidence="2 3">
    <name type="scientific">Streptobacillus felis</name>
    <dbReference type="NCBI Taxonomy" id="1384509"/>
    <lineage>
        <taxon>Bacteria</taxon>
        <taxon>Fusobacteriati</taxon>
        <taxon>Fusobacteriota</taxon>
        <taxon>Fusobacteriia</taxon>
        <taxon>Fusobacteriales</taxon>
        <taxon>Leptotrichiaceae</taxon>
        <taxon>Streptobacillus</taxon>
    </lineage>
</organism>
<dbReference type="RefSeq" id="WP_067321119.1">
    <property type="nucleotide sequence ID" value="NZ_CBCRWS010000001.1"/>
</dbReference>
<feature type="signal peptide" evidence="1">
    <location>
        <begin position="1"/>
        <end position="21"/>
    </location>
</feature>
<dbReference type="InterPro" id="IPR038765">
    <property type="entry name" value="Papain-like_cys_pep_sf"/>
</dbReference>
<accession>A0A7Z0PEI3</accession>
<reference evidence="2 3" key="1">
    <citation type="submission" date="2020-05" db="EMBL/GenBank/DDBJ databases">
        <title>Streptobacillus felis strain LHL191014123.</title>
        <authorList>
            <person name="Fawzy A."/>
            <person name="Rau J."/>
            <person name="Risse K."/>
            <person name="Schauerte N."/>
            <person name="Geiger C."/>
            <person name="Blom J."/>
            <person name="Imirzalioglu C."/>
            <person name="Falgenhauer J."/>
            <person name="Bach A."/>
            <person name="Herden C."/>
            <person name="Eisenberg T."/>
        </authorList>
    </citation>
    <scope>NUCLEOTIDE SEQUENCE [LARGE SCALE GENOMIC DNA]</scope>
    <source>
        <strain evidence="2 3">LHL191014123</strain>
    </source>
</reference>
<evidence type="ECO:0000313" key="2">
    <source>
        <dbReference type="EMBL" id="NYV27286.1"/>
    </source>
</evidence>